<organism evidence="4 5">
    <name type="scientific">Rhodanobacter glycinis</name>
    <dbReference type="NCBI Taxonomy" id="582702"/>
    <lineage>
        <taxon>Bacteria</taxon>
        <taxon>Pseudomonadati</taxon>
        <taxon>Pseudomonadota</taxon>
        <taxon>Gammaproteobacteria</taxon>
        <taxon>Lysobacterales</taxon>
        <taxon>Rhodanobacteraceae</taxon>
        <taxon>Rhodanobacter</taxon>
    </lineage>
</organism>
<evidence type="ECO:0000259" key="3">
    <source>
        <dbReference type="Pfam" id="PF25853"/>
    </source>
</evidence>
<dbReference type="Pfam" id="PF19830">
    <property type="entry name" value="DUF6311"/>
    <property type="match status" value="1"/>
</dbReference>
<keyword evidence="1" id="KW-0812">Transmembrane</keyword>
<feature type="domain" description="DUF6311" evidence="2">
    <location>
        <begin position="34"/>
        <end position="433"/>
    </location>
</feature>
<keyword evidence="1" id="KW-0472">Membrane</keyword>
<feature type="transmembrane region" description="Helical" evidence="1">
    <location>
        <begin position="121"/>
        <end position="139"/>
    </location>
</feature>
<dbReference type="EMBL" id="CP042807">
    <property type="protein sequence ID" value="QEE25532.1"/>
    <property type="molecule type" value="Genomic_DNA"/>
</dbReference>
<dbReference type="AlphaFoldDB" id="A0A5B9DZE3"/>
<proteinExistence type="predicted"/>
<dbReference type="InterPro" id="IPR058671">
    <property type="entry name" value="DUF6311_C"/>
</dbReference>
<dbReference type="Proteomes" id="UP000321807">
    <property type="component" value="Chromosome"/>
</dbReference>
<evidence type="ECO:0008006" key="6">
    <source>
        <dbReference type="Google" id="ProtNLM"/>
    </source>
</evidence>
<evidence type="ECO:0000313" key="4">
    <source>
        <dbReference type="EMBL" id="QEE25532.1"/>
    </source>
</evidence>
<feature type="transmembrane region" description="Helical" evidence="1">
    <location>
        <begin position="310"/>
        <end position="330"/>
    </location>
</feature>
<dbReference type="Pfam" id="PF25853">
    <property type="entry name" value="DUF6311_C"/>
    <property type="match status" value="1"/>
</dbReference>
<feature type="transmembrane region" description="Helical" evidence="1">
    <location>
        <begin position="151"/>
        <end position="168"/>
    </location>
</feature>
<accession>A0A5B9DZE3</accession>
<dbReference type="InterPro" id="IPR046278">
    <property type="entry name" value="DUF6311"/>
</dbReference>
<feature type="transmembrane region" description="Helical" evidence="1">
    <location>
        <begin position="342"/>
        <end position="360"/>
    </location>
</feature>
<gene>
    <name evidence="4" type="ORF">CS053_14240</name>
</gene>
<keyword evidence="1" id="KW-1133">Transmembrane helix</keyword>
<reference evidence="4 5" key="1">
    <citation type="submission" date="2019-08" db="EMBL/GenBank/DDBJ databases">
        <title>Complete genome sequence of Rhodanobacter glycinis strain T01E-68 isolated from tomato root.</title>
        <authorList>
            <person name="Weon H.-Y."/>
            <person name="Lee S.A."/>
        </authorList>
    </citation>
    <scope>NUCLEOTIDE SEQUENCE [LARGE SCALE GENOMIC DNA]</scope>
    <source>
        <strain evidence="4 5">T01E-68</strain>
    </source>
</reference>
<sequence>MGNKHVQGGEGVTQARYTAVFAKSGKVARVTLVCLVGLLAFLWWNGGHTFSPKHVGWVLSGFDTPSQFLAWEFFRNQPWWQWPLGANPAFGSDAPGTIVLADTIPLLALFFKLLRAWLPANFQYFGIWACLCFILQTWFGYKLLGRFTGDFLLRLLGSAFFAIASVFLMRVYLHPALSGQWIILAALYLGLDERPRCRAWCGLLWIAALVHAYLLVMSGSIWLACVIGRAWRSREQRVPLAWHAVFTIGSTTLIMWIVGYFVPSAVEPMPTRTYTNLLSPVLSGFCHGGEWSWVVPCSKLNLMNPTGDGFGYFGLGFLLLVPLAIFLCWRRPQPVAWAQGRTLLWPLCMGALLLLLYAIGNRIYVGNRLVFSFPLPGILERLGSVFRGAARLEWPAWYLALILTLGVTVSRMSRRGAATVLTIALVFQCADLSRAAVNIRHPIGTPWHGAHSLASPIWQEFGNRYRHLVFLQPSSVSPYLVGWIPDYKLMALFAAHDGMSVNVAYLARIDLKALATKRAWRASLLSSGAAEAKTFYVVEDAQLWAKVLCAPEHDQWHGRIDGLPVLLPDAGGIHGLPEMQGCPEKGAAP</sequence>
<protein>
    <recommendedName>
        <fullName evidence="6">4-amino-4-deoxy-L-arabinose transferase</fullName>
    </recommendedName>
</protein>
<feature type="transmembrane region" description="Helical" evidence="1">
    <location>
        <begin position="240"/>
        <end position="262"/>
    </location>
</feature>
<feature type="transmembrane region" description="Helical" evidence="1">
    <location>
        <begin position="203"/>
        <end position="228"/>
    </location>
</feature>
<evidence type="ECO:0000259" key="2">
    <source>
        <dbReference type="Pfam" id="PF19830"/>
    </source>
</evidence>
<dbReference type="RefSeq" id="WP_147627886.1">
    <property type="nucleotide sequence ID" value="NZ_CP042807.1"/>
</dbReference>
<evidence type="ECO:0000313" key="5">
    <source>
        <dbReference type="Proteomes" id="UP000321807"/>
    </source>
</evidence>
<feature type="domain" description="DUF6311" evidence="3">
    <location>
        <begin position="458"/>
        <end position="567"/>
    </location>
</feature>
<name>A0A5B9DZE3_9GAMM</name>
<feature type="transmembrane region" description="Helical" evidence="1">
    <location>
        <begin position="27"/>
        <end position="44"/>
    </location>
</feature>
<evidence type="ECO:0000256" key="1">
    <source>
        <dbReference type="SAM" id="Phobius"/>
    </source>
</evidence>
<dbReference type="KEGG" id="rgl:CS053_14240"/>